<proteinExistence type="predicted"/>
<keyword evidence="3" id="KW-1185">Reference proteome</keyword>
<reference evidence="2 3" key="1">
    <citation type="journal article" date="2023" name="Plants (Basel)">
        <title>Bridging the Gap: Combining Genomics and Transcriptomics Approaches to Understand Stylosanthes scabra, an Orphan Legume from the Brazilian Caatinga.</title>
        <authorList>
            <person name="Ferreira-Neto J.R.C."/>
            <person name="da Silva M.D."/>
            <person name="Binneck E."/>
            <person name="de Melo N.F."/>
            <person name="da Silva R.H."/>
            <person name="de Melo A.L.T.M."/>
            <person name="Pandolfi V."/>
            <person name="Bustamante F.O."/>
            <person name="Brasileiro-Vidal A.C."/>
            <person name="Benko-Iseppon A.M."/>
        </authorList>
    </citation>
    <scope>NUCLEOTIDE SEQUENCE [LARGE SCALE GENOMIC DNA]</scope>
    <source>
        <tissue evidence="2">Leaves</tissue>
    </source>
</reference>
<protein>
    <submittedName>
        <fullName evidence="2">Uncharacterized protein</fullName>
    </submittedName>
</protein>
<feature type="region of interest" description="Disordered" evidence="1">
    <location>
        <begin position="55"/>
        <end position="111"/>
    </location>
</feature>
<evidence type="ECO:0000256" key="1">
    <source>
        <dbReference type="SAM" id="MobiDB-lite"/>
    </source>
</evidence>
<sequence length="248" mass="26979">MNDERMDIGTSLHKKTGNSNHGTYVTRRVRILQPSELGGNCSGYWARLAQIHAKPPLRRPKANTRPKSPTDSHKGPPTLIIRSTQDPDHIYTDLPSSLAPSVITGSPKSLKRNRRQIPNCIGLCGGFATDKKMLAFSGSDKTAAKSSHIAALYTYVGGLKTLARRTEEEEAIAEIESRDASTKELSQNDSFAQVLGNEHSGQVCGLGFGLSPTQLFGQTSQSSSHEVQIHEYQKEIAALQVEAAEAKK</sequence>
<evidence type="ECO:0000313" key="2">
    <source>
        <dbReference type="EMBL" id="MED6217834.1"/>
    </source>
</evidence>
<organism evidence="2 3">
    <name type="scientific">Stylosanthes scabra</name>
    <dbReference type="NCBI Taxonomy" id="79078"/>
    <lineage>
        <taxon>Eukaryota</taxon>
        <taxon>Viridiplantae</taxon>
        <taxon>Streptophyta</taxon>
        <taxon>Embryophyta</taxon>
        <taxon>Tracheophyta</taxon>
        <taxon>Spermatophyta</taxon>
        <taxon>Magnoliopsida</taxon>
        <taxon>eudicotyledons</taxon>
        <taxon>Gunneridae</taxon>
        <taxon>Pentapetalae</taxon>
        <taxon>rosids</taxon>
        <taxon>fabids</taxon>
        <taxon>Fabales</taxon>
        <taxon>Fabaceae</taxon>
        <taxon>Papilionoideae</taxon>
        <taxon>50 kb inversion clade</taxon>
        <taxon>dalbergioids sensu lato</taxon>
        <taxon>Dalbergieae</taxon>
        <taxon>Pterocarpus clade</taxon>
        <taxon>Stylosanthes</taxon>
    </lineage>
</organism>
<feature type="region of interest" description="Disordered" evidence="1">
    <location>
        <begin position="1"/>
        <end position="21"/>
    </location>
</feature>
<gene>
    <name evidence="2" type="ORF">PIB30_021311</name>
</gene>
<name>A0ABU6Z5L2_9FABA</name>
<dbReference type="EMBL" id="JASCZI010271930">
    <property type="protein sequence ID" value="MED6217834.1"/>
    <property type="molecule type" value="Genomic_DNA"/>
</dbReference>
<feature type="compositionally biased region" description="Basic residues" evidence="1">
    <location>
        <begin position="55"/>
        <end position="64"/>
    </location>
</feature>
<comment type="caution">
    <text evidence="2">The sequence shown here is derived from an EMBL/GenBank/DDBJ whole genome shotgun (WGS) entry which is preliminary data.</text>
</comment>
<feature type="compositionally biased region" description="Polar residues" evidence="1">
    <location>
        <begin position="94"/>
        <end position="107"/>
    </location>
</feature>
<evidence type="ECO:0000313" key="3">
    <source>
        <dbReference type="Proteomes" id="UP001341840"/>
    </source>
</evidence>
<accession>A0ABU6Z5L2</accession>
<dbReference type="Proteomes" id="UP001341840">
    <property type="component" value="Unassembled WGS sequence"/>
</dbReference>